<sequence>MKGRLGLRCAPVPQVMSASSVNLVLLAINTILRAVEALVNVLHAIATVTQNIVIPTQVFMEMHYKALKVIASPVRVHNKGLALYYQMNQWLVFNVQKVMQDISATFALMDILVIQKEDLAQLLRVINDAVNDHRTKLSELTHLLEEIERNPQVVDDLNFERQLQEVSNKVSRLLDDARRAQGSDGS</sequence>
<reference evidence="1" key="1">
    <citation type="submission" date="2024-02" db="EMBL/GenBank/DDBJ databases">
        <authorList>
            <consortium name="ELIXIR-Norway"/>
            <consortium name="Elixir Norway"/>
        </authorList>
    </citation>
    <scope>NUCLEOTIDE SEQUENCE</scope>
</reference>
<dbReference type="EMBL" id="CAXAQS010000213">
    <property type="protein sequence ID" value="CAK9250644.1"/>
    <property type="molecule type" value="Genomic_DNA"/>
</dbReference>
<gene>
    <name evidence="1" type="ORF">CSSPJE1EN1_LOCUS26022</name>
</gene>
<accession>A0ABP0V8E1</accession>
<protein>
    <submittedName>
        <fullName evidence="1">Uncharacterized protein</fullName>
    </submittedName>
</protein>
<name>A0ABP0V8E1_9BRYO</name>
<organism evidence="1 2">
    <name type="scientific">Sphagnum jensenii</name>
    <dbReference type="NCBI Taxonomy" id="128206"/>
    <lineage>
        <taxon>Eukaryota</taxon>
        <taxon>Viridiplantae</taxon>
        <taxon>Streptophyta</taxon>
        <taxon>Embryophyta</taxon>
        <taxon>Bryophyta</taxon>
        <taxon>Sphagnophytina</taxon>
        <taxon>Sphagnopsida</taxon>
        <taxon>Sphagnales</taxon>
        <taxon>Sphagnaceae</taxon>
        <taxon>Sphagnum</taxon>
    </lineage>
</organism>
<keyword evidence="2" id="KW-1185">Reference proteome</keyword>
<evidence type="ECO:0000313" key="1">
    <source>
        <dbReference type="EMBL" id="CAK9250644.1"/>
    </source>
</evidence>
<comment type="caution">
    <text evidence="1">The sequence shown here is derived from an EMBL/GenBank/DDBJ whole genome shotgun (WGS) entry which is preliminary data.</text>
</comment>
<evidence type="ECO:0000313" key="2">
    <source>
        <dbReference type="Proteomes" id="UP001497444"/>
    </source>
</evidence>
<dbReference type="Proteomes" id="UP001497444">
    <property type="component" value="Unassembled WGS sequence"/>
</dbReference>
<proteinExistence type="predicted"/>